<feature type="domain" description="Tetrapyrrole methylase" evidence="7">
    <location>
        <begin position="273"/>
        <end position="485"/>
    </location>
</feature>
<dbReference type="InterPro" id="IPR014777">
    <property type="entry name" value="4pyrrole_Mease_sub1"/>
</dbReference>
<comment type="pathway">
    <text evidence="1">Cofactor biosynthesis; adenosylcobalamin biosynthesis.</text>
</comment>
<dbReference type="CDD" id="cd11645">
    <property type="entry name" value="Precorrin_2_C20_MT"/>
    <property type="match status" value="1"/>
</dbReference>
<name>B7AVC4_9FIRM</name>
<evidence type="ECO:0000256" key="6">
    <source>
        <dbReference type="ARBA" id="ARBA00022691"/>
    </source>
</evidence>
<dbReference type="NCBIfam" id="TIGR01467">
    <property type="entry name" value="cobI_cbiL"/>
    <property type="match status" value="1"/>
</dbReference>
<keyword evidence="3" id="KW-0169">Cobalamin biosynthesis</keyword>
<keyword evidence="6" id="KW-0949">S-adenosyl-L-methionine</keyword>
<evidence type="ECO:0000256" key="1">
    <source>
        <dbReference type="ARBA" id="ARBA00004953"/>
    </source>
</evidence>
<dbReference type="Gene3D" id="3.40.1010.10">
    <property type="entry name" value="Cobalt-precorrin-4 Transmethylase, Domain 1"/>
    <property type="match status" value="1"/>
</dbReference>
<dbReference type="InterPro" id="IPR006364">
    <property type="entry name" value="CobI/CbiL/CobIJ_dom"/>
</dbReference>
<keyword evidence="9" id="KW-1185">Reference proteome</keyword>
<dbReference type="InterPro" id="IPR000878">
    <property type="entry name" value="4pyrrol_Mease"/>
</dbReference>
<dbReference type="SUPFAM" id="SSF53800">
    <property type="entry name" value="Chelatase"/>
    <property type="match status" value="1"/>
</dbReference>
<dbReference type="HOGENOM" id="CLU_554170_0_0_9"/>
<dbReference type="Pfam" id="PF06180">
    <property type="entry name" value="CbiK"/>
    <property type="match status" value="1"/>
</dbReference>
<dbReference type="Gene3D" id="3.30.950.10">
    <property type="entry name" value="Methyltransferase, Cobalt-precorrin-4 Transmethylase, Domain 2"/>
    <property type="match status" value="1"/>
</dbReference>
<dbReference type="UniPathway" id="UPA00148"/>
<comment type="similarity">
    <text evidence="2">Belongs to the precorrin methyltransferase family.</text>
</comment>
<dbReference type="eggNOG" id="COG4822">
    <property type="taxonomic scope" value="Bacteria"/>
</dbReference>
<dbReference type="InterPro" id="IPR010388">
    <property type="entry name" value="Anaerobic_Co-chelatase"/>
</dbReference>
<reference evidence="8 9" key="1">
    <citation type="submission" date="2008-11" db="EMBL/GenBank/DDBJ databases">
        <title>Draft genome sequence of Bacteroides pectinophilus (ATCC 43243).</title>
        <authorList>
            <person name="Sudarsanam P."/>
            <person name="Ley R."/>
            <person name="Guruge J."/>
            <person name="Turnbaugh P.J."/>
            <person name="Mahowald M."/>
            <person name="Liep D."/>
            <person name="Gordon J."/>
        </authorList>
    </citation>
    <scope>NUCLEOTIDE SEQUENCE [LARGE SCALE GENOMIC DNA]</scope>
    <source>
        <strain evidence="8 9">ATCC 43243</strain>
    </source>
</reference>
<keyword evidence="5" id="KW-0808">Transferase</keyword>
<dbReference type="eggNOG" id="COG2243">
    <property type="taxonomic scope" value="Bacteria"/>
</dbReference>
<dbReference type="STRING" id="483218.BACPEC_02672"/>
<dbReference type="PANTHER" id="PTHR43467:SF2">
    <property type="entry name" value="COBALT-PRECORRIN-2 C(20)-METHYLTRANSFERASE"/>
    <property type="match status" value="1"/>
</dbReference>
<dbReference type="InterPro" id="IPR012382">
    <property type="entry name" value="CobI/CbiL"/>
</dbReference>
<accession>B7AVC4</accession>
<dbReference type="Pfam" id="PF00590">
    <property type="entry name" value="TP_methylase"/>
    <property type="match status" value="1"/>
</dbReference>
<keyword evidence="4" id="KW-0489">Methyltransferase</keyword>
<proteinExistence type="inferred from homology"/>
<evidence type="ECO:0000256" key="2">
    <source>
        <dbReference type="ARBA" id="ARBA00005879"/>
    </source>
</evidence>
<evidence type="ECO:0000256" key="4">
    <source>
        <dbReference type="ARBA" id="ARBA00022603"/>
    </source>
</evidence>
<dbReference type="Gene3D" id="3.40.50.1400">
    <property type="match status" value="2"/>
</dbReference>
<dbReference type="InterPro" id="IPR035996">
    <property type="entry name" value="4pyrrol_Methylase_sf"/>
</dbReference>
<sequence>MRQGIVIVSFGTTYSGTRHKNIEAITRQVRAVYPDAVIAEAVSSTIVRKAMKQRECIDALGTKDALEYMKSQGVTHVAVLPTHVLDGIENNRMKENIAKYESEFESVKAADALLARDEDYVNIAKALWESLKDEVGSRTLVLMGHGTEHAADSDYARIENVLREYSHHNIYIATVEGSVTIEDVIARMNADKADKHVVVTPFMLVAGDHANNDMAGEEDSFASKLTDTGYDVECIIRGIGEYPAVREVYMEHLRRVTEKLFAAGNGEAKRNGTLYGIGVGPGNPQLMTLEALNIMKMCDIIILPAVSADECHAYRIVEQVYDNIKNKPLVCMPFPMIKDEKKLEHAHMRIYETIKDYLAHGKNVGMLTIGDPGIYSTYMYMHRRAAEDDYNAHIISGVPSFCAVAARLGMALGEKNQEIHIIPASYDVKESLQYSGTCVYMKSGRILKELTDALAEQKAGGRAFEVCAVSDCGMPSEKIYRGLEEAMRAEGYLTTVIVKYSD</sequence>
<protein>
    <recommendedName>
        <fullName evidence="7">Tetrapyrrole methylase domain-containing protein</fullName>
    </recommendedName>
</protein>
<dbReference type="Proteomes" id="UP000003136">
    <property type="component" value="Unassembled WGS sequence"/>
</dbReference>
<dbReference type="PANTHER" id="PTHR43467">
    <property type="entry name" value="COBALT-PRECORRIN-2 C(20)-METHYLTRANSFERASE"/>
    <property type="match status" value="1"/>
</dbReference>
<evidence type="ECO:0000313" key="8">
    <source>
        <dbReference type="EMBL" id="EEC56165.1"/>
    </source>
</evidence>
<dbReference type="GO" id="GO:0016852">
    <property type="term" value="F:sirohydrochlorin cobaltochelatase activity"/>
    <property type="evidence" value="ECO:0007669"/>
    <property type="project" value="InterPro"/>
</dbReference>
<dbReference type="GO" id="GO:0019251">
    <property type="term" value="P:anaerobic cobalamin biosynthetic process"/>
    <property type="evidence" value="ECO:0007669"/>
    <property type="project" value="InterPro"/>
</dbReference>
<dbReference type="GO" id="GO:0030788">
    <property type="term" value="F:precorrin-2 C20-methyltransferase activity"/>
    <property type="evidence" value="ECO:0007669"/>
    <property type="project" value="InterPro"/>
</dbReference>
<dbReference type="SUPFAM" id="SSF53790">
    <property type="entry name" value="Tetrapyrrole methylase"/>
    <property type="match status" value="1"/>
</dbReference>
<organism evidence="8 9">
    <name type="scientific">[Bacteroides] pectinophilus ATCC 43243</name>
    <dbReference type="NCBI Taxonomy" id="483218"/>
    <lineage>
        <taxon>Bacteria</taxon>
        <taxon>Bacillati</taxon>
        <taxon>Bacillota</taxon>
        <taxon>Clostridia</taxon>
        <taxon>Eubacteriales</taxon>
    </lineage>
</organism>
<dbReference type="EMBL" id="ABVQ01000037">
    <property type="protein sequence ID" value="EEC56165.1"/>
    <property type="molecule type" value="Genomic_DNA"/>
</dbReference>
<evidence type="ECO:0000259" key="7">
    <source>
        <dbReference type="Pfam" id="PF00590"/>
    </source>
</evidence>
<reference evidence="8 9" key="2">
    <citation type="submission" date="2008-11" db="EMBL/GenBank/DDBJ databases">
        <authorList>
            <person name="Fulton L."/>
            <person name="Clifton S."/>
            <person name="Fulton B."/>
            <person name="Xu J."/>
            <person name="Minx P."/>
            <person name="Pepin K.H."/>
            <person name="Johnson M."/>
            <person name="Bhonagiri V."/>
            <person name="Nash W.E."/>
            <person name="Mardis E.R."/>
            <person name="Wilson R.K."/>
        </authorList>
    </citation>
    <scope>NUCLEOTIDE SEQUENCE [LARGE SCALE GENOMIC DNA]</scope>
    <source>
        <strain evidence="8 9">ATCC 43243</strain>
    </source>
</reference>
<evidence type="ECO:0000313" key="9">
    <source>
        <dbReference type="Proteomes" id="UP000003136"/>
    </source>
</evidence>
<evidence type="ECO:0000256" key="3">
    <source>
        <dbReference type="ARBA" id="ARBA00022573"/>
    </source>
</evidence>
<dbReference type="InterPro" id="IPR014776">
    <property type="entry name" value="4pyrrole_Mease_sub2"/>
</dbReference>
<dbReference type="GO" id="GO:0032259">
    <property type="term" value="P:methylation"/>
    <property type="evidence" value="ECO:0007669"/>
    <property type="project" value="UniProtKB-KW"/>
</dbReference>
<dbReference type="CDD" id="cd03413">
    <property type="entry name" value="CbiK_C"/>
    <property type="match status" value="1"/>
</dbReference>
<dbReference type="AlphaFoldDB" id="B7AVC4"/>
<evidence type="ECO:0000256" key="5">
    <source>
        <dbReference type="ARBA" id="ARBA00022679"/>
    </source>
</evidence>
<gene>
    <name evidence="8" type="ORF">BACPEC_02672</name>
</gene>
<comment type="caution">
    <text evidence="8">The sequence shown here is derived from an EMBL/GenBank/DDBJ whole genome shotgun (WGS) entry which is preliminary data.</text>
</comment>